<dbReference type="InterPro" id="IPR012615">
    <property type="entry name" value="TES"/>
</dbReference>
<sequence>MRGVLCGPRPIDHPEEDESRGSEGRGERGKSPSPPLPPPGTPLLPPDMVDDSQSSSSRNKQTSEKSKQETSNKRDSESKNLDMNRNSRNTSDTGFAVVKKESKKSSQYTGISDIKGRGYQTFYGVRKRGGQSHLRTTYRKRSGYRMGHRRQLDSTFDVYGNSNSFDRQKVYDVFDENSNIHEHRRRSETGSNMKDYRRLDLGTENASDMKVDITERNGAETNTDRASDSSSEWSKDKTFNNQRMR</sequence>
<organism evidence="2 3">
    <name type="scientific">Trichobilharzia regenti</name>
    <name type="common">Nasal bird schistosome</name>
    <dbReference type="NCBI Taxonomy" id="157069"/>
    <lineage>
        <taxon>Eukaryota</taxon>
        <taxon>Metazoa</taxon>
        <taxon>Spiralia</taxon>
        <taxon>Lophotrochozoa</taxon>
        <taxon>Platyhelminthes</taxon>
        <taxon>Trematoda</taxon>
        <taxon>Digenea</taxon>
        <taxon>Strigeidida</taxon>
        <taxon>Schistosomatoidea</taxon>
        <taxon>Schistosomatidae</taxon>
        <taxon>Trichobilharzia</taxon>
    </lineage>
</organism>
<feature type="compositionally biased region" description="Pro residues" evidence="1">
    <location>
        <begin position="32"/>
        <end position="45"/>
    </location>
</feature>
<feature type="compositionally biased region" description="Basic and acidic residues" evidence="1">
    <location>
        <begin position="61"/>
        <end position="82"/>
    </location>
</feature>
<reference evidence="3" key="2">
    <citation type="submission" date="2023-11" db="UniProtKB">
        <authorList>
            <consortium name="WormBaseParasite"/>
        </authorList>
    </citation>
    <scope>IDENTIFICATION</scope>
</reference>
<dbReference type="WBParaSite" id="TREG1_91300.1">
    <property type="protein sequence ID" value="TREG1_91300.1"/>
    <property type="gene ID" value="TREG1_91300"/>
</dbReference>
<feature type="region of interest" description="Disordered" evidence="1">
    <location>
        <begin position="182"/>
        <end position="245"/>
    </location>
</feature>
<name>A0AA85KJE4_TRIRE</name>
<feature type="compositionally biased region" description="Polar residues" evidence="1">
    <location>
        <begin position="83"/>
        <end position="93"/>
    </location>
</feature>
<evidence type="ECO:0000256" key="1">
    <source>
        <dbReference type="SAM" id="MobiDB-lite"/>
    </source>
</evidence>
<feature type="region of interest" description="Disordered" evidence="1">
    <location>
        <begin position="1"/>
        <end position="117"/>
    </location>
</feature>
<accession>A0AA85KJE4</accession>
<dbReference type="Proteomes" id="UP000050795">
    <property type="component" value="Unassembled WGS sequence"/>
</dbReference>
<dbReference type="Pfam" id="PF08034">
    <property type="entry name" value="TES"/>
    <property type="match status" value="1"/>
</dbReference>
<reference evidence="2" key="1">
    <citation type="submission" date="2022-06" db="EMBL/GenBank/DDBJ databases">
        <authorList>
            <person name="Berger JAMES D."/>
            <person name="Berger JAMES D."/>
        </authorList>
    </citation>
    <scope>NUCLEOTIDE SEQUENCE [LARGE SCALE GENOMIC DNA]</scope>
</reference>
<evidence type="ECO:0000313" key="2">
    <source>
        <dbReference type="Proteomes" id="UP000050795"/>
    </source>
</evidence>
<dbReference type="AlphaFoldDB" id="A0AA85KJE4"/>
<protein>
    <submittedName>
        <fullName evidence="3">Btz domain-containing protein</fullName>
    </submittedName>
</protein>
<keyword evidence="2" id="KW-1185">Reference proteome</keyword>
<feature type="compositionally biased region" description="Basic and acidic residues" evidence="1">
    <location>
        <begin position="19"/>
        <end position="30"/>
    </location>
</feature>
<evidence type="ECO:0000313" key="3">
    <source>
        <dbReference type="WBParaSite" id="TREG1_91300.1"/>
    </source>
</evidence>
<feature type="compositionally biased region" description="Basic and acidic residues" evidence="1">
    <location>
        <begin position="182"/>
        <end position="238"/>
    </location>
</feature>
<proteinExistence type="predicted"/>